<evidence type="ECO:0000313" key="12">
    <source>
        <dbReference type="Proteomes" id="UP000005380"/>
    </source>
</evidence>
<comment type="pathway">
    <text evidence="1 9">Bacterial outer membrane biogenesis; LPS core biosynthesis.</text>
</comment>
<evidence type="ECO:0000256" key="9">
    <source>
        <dbReference type="RuleBase" id="RU365103"/>
    </source>
</evidence>
<dbReference type="STRING" id="717772.THIAE_00465"/>
<dbReference type="eggNOG" id="COG1519">
    <property type="taxonomic scope" value="Bacteria"/>
</dbReference>
<comment type="function">
    <text evidence="9">Involved in lipopolysaccharide (LPS) biosynthesis. Catalyzes the transfer of 3-deoxy-D-manno-octulosonate (Kdo) residue(s) from CMP-Kdo to lipid IV(A), the tetraacyldisaccharide-1,4'-bisphosphate precursor of lipid A.</text>
</comment>
<evidence type="ECO:0000256" key="2">
    <source>
        <dbReference type="ARBA" id="ARBA00012621"/>
    </source>
</evidence>
<dbReference type="OrthoDB" id="9789797at2"/>
<accession>W0DP81</accession>
<dbReference type="Gene3D" id="3.40.50.11720">
    <property type="entry name" value="3-Deoxy-D-manno-octulosonic-acid transferase, N-terminal domain"/>
    <property type="match status" value="1"/>
</dbReference>
<evidence type="ECO:0000256" key="6">
    <source>
        <dbReference type="ARBA" id="ARBA00049183"/>
    </source>
</evidence>
<dbReference type="Pfam" id="PF04413">
    <property type="entry name" value="Glycos_transf_N"/>
    <property type="match status" value="1"/>
</dbReference>
<dbReference type="GO" id="GO:0005886">
    <property type="term" value="C:plasma membrane"/>
    <property type="evidence" value="ECO:0007669"/>
    <property type="project" value="UniProtKB-SubCell"/>
</dbReference>
<dbReference type="RefSeq" id="WP_006459667.1">
    <property type="nucleotide sequence ID" value="NZ_CP007030.1"/>
</dbReference>
<evidence type="ECO:0000256" key="3">
    <source>
        <dbReference type="ARBA" id="ARBA00019077"/>
    </source>
</evidence>
<evidence type="ECO:0000256" key="8">
    <source>
        <dbReference type="PIRSR" id="PIRSR639901-2"/>
    </source>
</evidence>
<evidence type="ECO:0000313" key="11">
    <source>
        <dbReference type="EMBL" id="AHF00420.1"/>
    </source>
</evidence>
<dbReference type="InterPro" id="IPR039901">
    <property type="entry name" value="Kdotransferase"/>
</dbReference>
<dbReference type="InterPro" id="IPR038107">
    <property type="entry name" value="Glycos_transf_N_sf"/>
</dbReference>
<name>W0DP81_9GAMM</name>
<proteinExistence type="inferred from homology"/>
<organism evidence="11 12">
    <name type="scientific">Thiomicrospira aerophila AL3</name>
    <dbReference type="NCBI Taxonomy" id="717772"/>
    <lineage>
        <taxon>Bacteria</taxon>
        <taxon>Pseudomonadati</taxon>
        <taxon>Pseudomonadota</taxon>
        <taxon>Gammaproteobacteria</taxon>
        <taxon>Thiotrichales</taxon>
        <taxon>Piscirickettsiaceae</taxon>
        <taxon>Thiomicrospira</taxon>
    </lineage>
</organism>
<dbReference type="Gene3D" id="3.40.50.2000">
    <property type="entry name" value="Glycogen Phosphorylase B"/>
    <property type="match status" value="1"/>
</dbReference>
<dbReference type="GO" id="GO:0043842">
    <property type="term" value="F:Kdo transferase activity"/>
    <property type="evidence" value="ECO:0007669"/>
    <property type="project" value="UniProtKB-EC"/>
</dbReference>
<feature type="active site" description="Proton acceptor" evidence="7">
    <location>
        <position position="60"/>
    </location>
</feature>
<dbReference type="PANTHER" id="PTHR42755:SF1">
    <property type="entry name" value="3-DEOXY-D-MANNO-OCTULOSONIC ACID TRANSFERASE, MITOCHONDRIAL-RELATED"/>
    <property type="match status" value="1"/>
</dbReference>
<dbReference type="EMBL" id="CP007030">
    <property type="protein sequence ID" value="AHF00420.1"/>
    <property type="molecule type" value="Genomic_DNA"/>
</dbReference>
<evidence type="ECO:0000256" key="4">
    <source>
        <dbReference type="ARBA" id="ARBA00022679"/>
    </source>
</evidence>
<keyword evidence="4 9" id="KW-0808">Transferase</keyword>
<sequence length="403" mass="45312">MWRYQLLIRLIAPLLLIWLAWEAVKRQGGWRFIFQRLGFDYRFTSRPAQPIWIHCASVGEVRLVTPLIQAEPEQAWLITCNTPTGMRAAQSISHPLLQLAYLPLDYPSAIQRFLAQAQPQALWVVETELWPNLYQTAKKAGLTIHLINGRLSAKSLRAPAWLKQAYQACFNACDIIMVRHPTDKEDFINLGAGADKIQVVGNLKLSNLQQPRHQPTPTSADYVVMASTHQGEDIALIEHWLALGRTELLVVAPRHPHHAQRLFKTLQQHGAMVCLADALPATPPPGLVCIEHRFGQLLVWFEHAKIVVMGGSFVTKGGHNFLEAAAYGRCILTGPDNRDFAPEATLFEQEGGLIICPNYEKLQQRLNQLLTNATLRERYGTRAAQLIAQQPDVLTAYRLALGR</sequence>
<dbReference type="PANTHER" id="PTHR42755">
    <property type="entry name" value="3-DEOXY-MANNO-OCTULOSONATE CYTIDYLYLTRANSFERASE"/>
    <property type="match status" value="1"/>
</dbReference>
<dbReference type="GO" id="GO:0009245">
    <property type="term" value="P:lipid A biosynthetic process"/>
    <property type="evidence" value="ECO:0007669"/>
    <property type="project" value="TreeGrafter"/>
</dbReference>
<dbReference type="GO" id="GO:0009244">
    <property type="term" value="P:lipopolysaccharide core region biosynthetic process"/>
    <property type="evidence" value="ECO:0007669"/>
    <property type="project" value="UniProtKB-UniRule"/>
</dbReference>
<dbReference type="InterPro" id="IPR007507">
    <property type="entry name" value="Glycos_transf_N"/>
</dbReference>
<evidence type="ECO:0000256" key="7">
    <source>
        <dbReference type="PIRSR" id="PIRSR639901-1"/>
    </source>
</evidence>
<dbReference type="InParanoid" id="W0DP81"/>
<dbReference type="EC" id="2.4.99.12" evidence="2 9"/>
<feature type="site" description="Transition state stabilizer" evidence="8">
    <location>
        <position position="126"/>
    </location>
</feature>
<reference evidence="11 12" key="1">
    <citation type="submission" date="2013-12" db="EMBL/GenBank/DDBJ databases">
        <authorList>
            <consortium name="DOE Joint Genome Institute"/>
            <person name="Kappler U."/>
            <person name="Huntemann M."/>
            <person name="Han J."/>
            <person name="Chen A."/>
            <person name="Kyrpides N."/>
            <person name="Mavromatis K."/>
            <person name="Markowitz V."/>
            <person name="Palaniappan K."/>
            <person name="Ivanova N."/>
            <person name="Schaumberg A."/>
            <person name="Pati A."/>
            <person name="Liolios K."/>
            <person name="Nordberg H.P."/>
            <person name="Cantor M.N."/>
            <person name="Hua S.X."/>
            <person name="Woyke T."/>
        </authorList>
    </citation>
    <scope>NUCLEOTIDE SEQUENCE [LARGE SCALE GENOMIC DNA]</scope>
    <source>
        <strain evidence="12">AL2</strain>
    </source>
</reference>
<dbReference type="KEGG" id="tao:THIAE_00465"/>
<keyword evidence="9" id="KW-0448">Lipopolysaccharide biosynthesis</keyword>
<keyword evidence="9" id="KW-1003">Cell membrane</keyword>
<evidence type="ECO:0000259" key="10">
    <source>
        <dbReference type="Pfam" id="PF04413"/>
    </source>
</evidence>
<comment type="catalytic activity">
    <reaction evidence="6 9">
        <text>lipid IVA (E. coli) + CMP-3-deoxy-beta-D-manno-octulosonate = alpha-Kdo-(2-&gt;6)-lipid IVA (E. coli) + CMP + H(+)</text>
        <dbReference type="Rhea" id="RHEA:28066"/>
        <dbReference type="ChEBI" id="CHEBI:15378"/>
        <dbReference type="ChEBI" id="CHEBI:58603"/>
        <dbReference type="ChEBI" id="CHEBI:60364"/>
        <dbReference type="ChEBI" id="CHEBI:60377"/>
        <dbReference type="ChEBI" id="CHEBI:85987"/>
        <dbReference type="EC" id="2.4.99.12"/>
    </reaction>
</comment>
<gene>
    <name evidence="11" type="ORF">THIAE_00465</name>
</gene>
<feature type="site" description="Transition state stabilizer" evidence="8">
    <location>
        <position position="204"/>
    </location>
</feature>
<dbReference type="Proteomes" id="UP000005380">
    <property type="component" value="Chromosome"/>
</dbReference>
<dbReference type="HOGENOM" id="CLU_036146_2_0_6"/>
<comment type="subcellular location">
    <subcellularLocation>
        <location evidence="9">Cell membrane</location>
    </subcellularLocation>
</comment>
<keyword evidence="9" id="KW-0472">Membrane</keyword>
<evidence type="ECO:0000256" key="5">
    <source>
        <dbReference type="ARBA" id="ARBA00031445"/>
    </source>
</evidence>
<dbReference type="AlphaFoldDB" id="W0DP81"/>
<dbReference type="UniPathway" id="UPA00958"/>
<keyword evidence="12" id="KW-1185">Reference proteome</keyword>
<protein>
    <recommendedName>
        <fullName evidence="3 9">3-deoxy-D-manno-octulosonic acid transferase</fullName>
        <shortName evidence="9">Kdo transferase</shortName>
        <ecNumber evidence="2 9">2.4.99.12</ecNumber>
    </recommendedName>
    <alternativeName>
        <fullName evidence="5 9">Lipid IV(A) 3-deoxy-D-manno-octulosonic acid transferase</fullName>
    </alternativeName>
</protein>
<evidence type="ECO:0000256" key="1">
    <source>
        <dbReference type="ARBA" id="ARBA00004713"/>
    </source>
</evidence>
<dbReference type="SUPFAM" id="SSF53756">
    <property type="entry name" value="UDP-Glycosyltransferase/glycogen phosphorylase"/>
    <property type="match status" value="1"/>
</dbReference>
<comment type="similarity">
    <text evidence="9">Belongs to the glycosyltransferase group 1 family.</text>
</comment>
<feature type="domain" description="3-deoxy-D-manno-octulosonic-acid transferase N-terminal" evidence="10">
    <location>
        <begin position="34"/>
        <end position="205"/>
    </location>
</feature>